<accession>N1WCT6</accession>
<organism evidence="1 2">
    <name type="scientific">Leptospira weilii serovar Ranarum str. ICFT</name>
    <dbReference type="NCBI Taxonomy" id="1218598"/>
    <lineage>
        <taxon>Bacteria</taxon>
        <taxon>Pseudomonadati</taxon>
        <taxon>Spirochaetota</taxon>
        <taxon>Spirochaetia</taxon>
        <taxon>Leptospirales</taxon>
        <taxon>Leptospiraceae</taxon>
        <taxon>Leptospira</taxon>
    </lineage>
</organism>
<dbReference type="Proteomes" id="UP000012313">
    <property type="component" value="Unassembled WGS sequence"/>
</dbReference>
<comment type="caution">
    <text evidence="1">The sequence shown here is derived from an EMBL/GenBank/DDBJ whole genome shotgun (WGS) entry which is preliminary data.</text>
</comment>
<dbReference type="AlphaFoldDB" id="N1WCT6"/>
<protein>
    <submittedName>
        <fullName evidence="1">Uncharacterized protein</fullName>
    </submittedName>
</protein>
<keyword evidence="2" id="KW-1185">Reference proteome</keyword>
<sequence>MNLNNPNERLLTTMLYYEPNQSPDLLKVYTPRQNGEDVTVYLSDFFMISGTPAMSISESGYAFIPITDIYFDDYYGNSDVFLKRRTESLPIISILPSIEPVTGAVLRLQTPHNTFK</sequence>
<gene>
    <name evidence="1" type="ORF">LEP1GSC060_1718</name>
</gene>
<evidence type="ECO:0000313" key="1">
    <source>
        <dbReference type="EMBL" id="EMY78056.1"/>
    </source>
</evidence>
<name>N1WCT6_9LEPT</name>
<dbReference type="EMBL" id="AOHC02000026">
    <property type="protein sequence ID" value="EMY78056.1"/>
    <property type="molecule type" value="Genomic_DNA"/>
</dbReference>
<reference evidence="1" key="1">
    <citation type="submission" date="2013-03" db="EMBL/GenBank/DDBJ databases">
        <authorList>
            <person name="Harkins D.M."/>
            <person name="Durkin A.S."/>
            <person name="Brinkac L.M."/>
            <person name="Haft D.H."/>
            <person name="Selengut J.D."/>
            <person name="Sanka R."/>
            <person name="DePew J."/>
            <person name="Purushe J."/>
            <person name="Hartskeerl R.A."/>
            <person name="Ahmed A."/>
            <person name="van der Linden H."/>
            <person name="Goris M.G.A."/>
            <person name="Vinetz J.M."/>
            <person name="Sutton G.G."/>
            <person name="Nierman W.C."/>
            <person name="Fouts D.E."/>
        </authorList>
    </citation>
    <scope>NUCLEOTIDE SEQUENCE [LARGE SCALE GENOMIC DNA]</scope>
    <source>
        <strain evidence="1">ICFT</strain>
    </source>
</reference>
<evidence type="ECO:0000313" key="2">
    <source>
        <dbReference type="Proteomes" id="UP000012313"/>
    </source>
</evidence>
<proteinExistence type="predicted"/>